<proteinExistence type="predicted"/>
<name>A0A183CQE9_GLOPA</name>
<organism evidence="1 2">
    <name type="scientific">Globodera pallida</name>
    <name type="common">Potato cyst nematode worm</name>
    <name type="synonym">Heterodera pallida</name>
    <dbReference type="NCBI Taxonomy" id="36090"/>
    <lineage>
        <taxon>Eukaryota</taxon>
        <taxon>Metazoa</taxon>
        <taxon>Ecdysozoa</taxon>
        <taxon>Nematoda</taxon>
        <taxon>Chromadorea</taxon>
        <taxon>Rhabditida</taxon>
        <taxon>Tylenchina</taxon>
        <taxon>Tylenchomorpha</taxon>
        <taxon>Tylenchoidea</taxon>
        <taxon>Heteroderidae</taxon>
        <taxon>Heteroderinae</taxon>
        <taxon>Globodera</taxon>
    </lineage>
</organism>
<dbReference type="Proteomes" id="UP000050741">
    <property type="component" value="Unassembled WGS sequence"/>
</dbReference>
<keyword evidence="1" id="KW-1185">Reference proteome</keyword>
<sequence>HTFEICVDFFENLIQRIKTTSTRDIVMEEVTKQQICDQRENRPEEVDGILKALSIAAELRSTGTVRRTSQLRRSVSQLHLRLSRIPSMKKGTLGNINE</sequence>
<protein>
    <submittedName>
        <fullName evidence="2">Kinesin motor domain-containing protein</fullName>
    </submittedName>
</protein>
<evidence type="ECO:0000313" key="2">
    <source>
        <dbReference type="WBParaSite" id="GPLIN_001510700"/>
    </source>
</evidence>
<accession>A0A183CQE9</accession>
<reference evidence="1" key="1">
    <citation type="submission" date="2014-05" db="EMBL/GenBank/DDBJ databases">
        <title>The genome and life-stage specific transcriptomes of Globodera pallida elucidate key aspects of plant parasitism by a cyst nematode.</title>
        <authorList>
            <person name="Cotton J.A."/>
            <person name="Lilley C.J."/>
            <person name="Jones L.M."/>
            <person name="Kikuchi T."/>
            <person name="Reid A.J."/>
            <person name="Thorpe P."/>
            <person name="Tsai I.J."/>
            <person name="Beasley H."/>
            <person name="Blok V."/>
            <person name="Cock P.J.A."/>
            <person name="Van den Akker S.E."/>
            <person name="Holroyd N."/>
            <person name="Hunt M."/>
            <person name="Mantelin S."/>
            <person name="Naghra H."/>
            <person name="Pain A."/>
            <person name="Palomares-Rius J.E."/>
            <person name="Zarowiecki M."/>
            <person name="Berriman M."/>
            <person name="Jones J.T."/>
            <person name="Urwin P.E."/>
        </authorList>
    </citation>
    <scope>NUCLEOTIDE SEQUENCE [LARGE SCALE GENOMIC DNA]</scope>
    <source>
        <strain evidence="1">Lindley</strain>
    </source>
</reference>
<reference evidence="2" key="2">
    <citation type="submission" date="2016-06" db="UniProtKB">
        <authorList>
            <consortium name="WormBaseParasite"/>
        </authorList>
    </citation>
    <scope>IDENTIFICATION</scope>
</reference>
<dbReference type="WBParaSite" id="GPLIN_001510700">
    <property type="protein sequence ID" value="GPLIN_001510700"/>
    <property type="gene ID" value="GPLIN_001510700"/>
</dbReference>
<evidence type="ECO:0000313" key="1">
    <source>
        <dbReference type="Proteomes" id="UP000050741"/>
    </source>
</evidence>
<dbReference type="AlphaFoldDB" id="A0A183CQE9"/>